<dbReference type="AlphaFoldDB" id="A0A9Q1FHZ1"/>
<comment type="caution">
    <text evidence="4">The sequence shown here is derived from an EMBL/GenBank/DDBJ whole genome shotgun (WGS) entry which is preliminary data.</text>
</comment>
<dbReference type="Gene3D" id="3.30.500.10">
    <property type="entry name" value="MHC class I-like antigen recognition-like"/>
    <property type="match status" value="1"/>
</dbReference>
<dbReference type="InterPro" id="IPR050951">
    <property type="entry name" value="Retrovirus_Pol_polyprotein"/>
</dbReference>
<feature type="domain" description="Integrase catalytic" evidence="3">
    <location>
        <begin position="61"/>
        <end position="219"/>
    </location>
</feature>
<organism evidence="4 5">
    <name type="scientific">Synaphobranchus kaupii</name>
    <name type="common">Kaup's arrowtooth eel</name>
    <dbReference type="NCBI Taxonomy" id="118154"/>
    <lineage>
        <taxon>Eukaryota</taxon>
        <taxon>Metazoa</taxon>
        <taxon>Chordata</taxon>
        <taxon>Craniata</taxon>
        <taxon>Vertebrata</taxon>
        <taxon>Euteleostomi</taxon>
        <taxon>Actinopterygii</taxon>
        <taxon>Neopterygii</taxon>
        <taxon>Teleostei</taxon>
        <taxon>Anguilliformes</taxon>
        <taxon>Synaphobranchidae</taxon>
        <taxon>Synaphobranchus</taxon>
    </lineage>
</organism>
<dbReference type="SUPFAM" id="SSF54001">
    <property type="entry name" value="Cysteine proteinases"/>
    <property type="match status" value="1"/>
</dbReference>
<dbReference type="GO" id="GO:0015074">
    <property type="term" value="P:DNA integration"/>
    <property type="evidence" value="ECO:0007669"/>
    <property type="project" value="InterPro"/>
</dbReference>
<dbReference type="Gene3D" id="3.40.395.10">
    <property type="entry name" value="Adenoviral Proteinase, Chain A"/>
    <property type="match status" value="1"/>
</dbReference>
<dbReference type="InterPro" id="IPR038765">
    <property type="entry name" value="Papain-like_cys_pep_sf"/>
</dbReference>
<dbReference type="Pfam" id="PF17921">
    <property type="entry name" value="Integrase_H2C2"/>
    <property type="match status" value="1"/>
</dbReference>
<dbReference type="InterPro" id="IPR011162">
    <property type="entry name" value="MHC_I/II-like_Ag-recog"/>
</dbReference>
<evidence type="ECO:0000313" key="5">
    <source>
        <dbReference type="Proteomes" id="UP001152622"/>
    </source>
</evidence>
<dbReference type="GO" id="GO:0003676">
    <property type="term" value="F:nucleic acid binding"/>
    <property type="evidence" value="ECO:0007669"/>
    <property type="project" value="InterPro"/>
</dbReference>
<dbReference type="SUPFAM" id="SSF53098">
    <property type="entry name" value="Ribonuclease H-like"/>
    <property type="match status" value="1"/>
</dbReference>
<sequence length="802" mass="90333">MEVLTEAHAGHFGARRMQEKIGSRFYWRGITQDTLDWVSTCIACQKFEKVKTEAPELKPIKPVSPWYMIGVDLIGPFKASSKGNRYCLTATDFFTKWVEAIPIKEKTAVATSQALMDMFYTHGAPEVVLTDQGREFWNKVNQTLFENFGVKHRITSAYHPQTNGLDERTNQTLKRAIGKTLDGHQERWEDKLKEIVFAHNSCVHASTRYSPYRLMYGREPRLLSEITGDLPEVEVADPDADDVEKYIQARAEKDGETFDKVRANVAKAQGRQKEAYQRRTKKGTKRFNISPGMEVLKKDERKRGRPGRTMDPDWPTKYRVTEVGDNNLVQLETMDGKPLRTKTPYASVKPLRMTESAHSDDPEMLCSRSEEDALEACAALLNRRVEDFRAMVLGQHTWLDDKVIDHAQALLKAQHANIGGLHATTSLALLSTVPTPAQGFVQILNVSANHWVTVSNIGCKVGTVHVFDSLGQHKTEDFIAQVTCLLAFPGKSVQLQWPDVQQQAGVSDCGLFAIANSLTLCRGEDPSMVDYHQAAMRTHLFASFQAGILTPFPSTARGPTAKAVHAIEVDVHCLCRRTIRFVIHSLVGTYTAVNTDELTCVLWLDGEAVNSCSSNGMVSVAHRNWTHEGHGYYLWKYIKHANMGQWDIGRAGILKYHTGLTMSGVAVLQGRFGCEIELNADSGVRVTRTFAQYGWNGEDFLSFNLTGKQWVASAESAVFIIQMWNRDQAITMETKKYIEQTCVSHLLQSVFFEAKESHNTPLPSPEVFVKRSSHTGKTEWEWDLSAEKEFEHHKQHCGILYL</sequence>
<gene>
    <name evidence="4" type="ORF">SKAU_G00156190</name>
</gene>
<keyword evidence="1" id="KW-0325">Glycoprotein</keyword>
<evidence type="ECO:0000313" key="4">
    <source>
        <dbReference type="EMBL" id="KAJ8359094.1"/>
    </source>
</evidence>
<dbReference type="Gene3D" id="1.10.340.70">
    <property type="match status" value="1"/>
</dbReference>
<dbReference type="InterPro" id="IPR012337">
    <property type="entry name" value="RNaseH-like_sf"/>
</dbReference>
<keyword evidence="5" id="KW-1185">Reference proteome</keyword>
<dbReference type="Gene3D" id="3.30.420.10">
    <property type="entry name" value="Ribonuclease H-like superfamily/Ribonuclease H"/>
    <property type="match status" value="1"/>
</dbReference>
<dbReference type="OrthoDB" id="8187670at2759"/>
<dbReference type="InterPro" id="IPR041588">
    <property type="entry name" value="Integrase_H2C2"/>
</dbReference>
<name>A0A9Q1FHZ1_SYNKA</name>
<dbReference type="Pfam" id="PF00129">
    <property type="entry name" value="MHC_I"/>
    <property type="match status" value="1"/>
</dbReference>
<evidence type="ECO:0000256" key="1">
    <source>
        <dbReference type="ARBA" id="ARBA00023180"/>
    </source>
</evidence>
<dbReference type="Proteomes" id="UP001152622">
    <property type="component" value="Chromosome 5"/>
</dbReference>
<dbReference type="PROSITE" id="PS50994">
    <property type="entry name" value="INTEGRASE"/>
    <property type="match status" value="1"/>
</dbReference>
<dbReference type="InterPro" id="IPR011161">
    <property type="entry name" value="MHC_I-like_Ag-recog"/>
</dbReference>
<protein>
    <recommendedName>
        <fullName evidence="2">Gypsy retrotransposon integrase-like protein 1</fullName>
    </recommendedName>
</protein>
<dbReference type="InterPro" id="IPR037055">
    <property type="entry name" value="MHC_I-like_Ag-recog_sf"/>
</dbReference>
<dbReference type="InterPro" id="IPR036397">
    <property type="entry name" value="RNaseH_sf"/>
</dbReference>
<dbReference type="Pfam" id="PF00665">
    <property type="entry name" value="rve"/>
    <property type="match status" value="1"/>
</dbReference>
<dbReference type="EMBL" id="JAINUF010000005">
    <property type="protein sequence ID" value="KAJ8359094.1"/>
    <property type="molecule type" value="Genomic_DNA"/>
</dbReference>
<evidence type="ECO:0000259" key="3">
    <source>
        <dbReference type="PROSITE" id="PS50994"/>
    </source>
</evidence>
<accession>A0A9Q1FHZ1</accession>
<evidence type="ECO:0000256" key="2">
    <source>
        <dbReference type="ARBA" id="ARBA00039658"/>
    </source>
</evidence>
<proteinExistence type="predicted"/>
<dbReference type="PANTHER" id="PTHR37984">
    <property type="entry name" value="PROTEIN CBG26694"/>
    <property type="match status" value="1"/>
</dbReference>
<reference evidence="4" key="1">
    <citation type="journal article" date="2023" name="Science">
        <title>Genome structures resolve the early diversification of teleost fishes.</title>
        <authorList>
            <person name="Parey E."/>
            <person name="Louis A."/>
            <person name="Montfort J."/>
            <person name="Bouchez O."/>
            <person name="Roques C."/>
            <person name="Iampietro C."/>
            <person name="Lluch J."/>
            <person name="Castinel A."/>
            <person name="Donnadieu C."/>
            <person name="Desvignes T."/>
            <person name="Floi Bucao C."/>
            <person name="Jouanno E."/>
            <person name="Wen M."/>
            <person name="Mejri S."/>
            <person name="Dirks R."/>
            <person name="Jansen H."/>
            <person name="Henkel C."/>
            <person name="Chen W.J."/>
            <person name="Zahm M."/>
            <person name="Cabau C."/>
            <person name="Klopp C."/>
            <person name="Thompson A.W."/>
            <person name="Robinson-Rechavi M."/>
            <person name="Braasch I."/>
            <person name="Lecointre G."/>
            <person name="Bobe J."/>
            <person name="Postlethwait J.H."/>
            <person name="Berthelot C."/>
            <person name="Roest Crollius H."/>
            <person name="Guiguen Y."/>
        </authorList>
    </citation>
    <scope>NUCLEOTIDE SEQUENCE</scope>
    <source>
        <strain evidence="4">WJC10195</strain>
    </source>
</reference>
<dbReference type="FunFam" id="3.30.420.10:FF:000032">
    <property type="entry name" value="Retrovirus-related Pol polyprotein from transposon 297-like Protein"/>
    <property type="match status" value="1"/>
</dbReference>
<dbReference type="PANTHER" id="PTHR37984:SF5">
    <property type="entry name" value="PROTEIN NYNRIN-LIKE"/>
    <property type="match status" value="1"/>
</dbReference>
<dbReference type="SUPFAM" id="SSF54452">
    <property type="entry name" value="MHC antigen-recognition domain"/>
    <property type="match status" value="1"/>
</dbReference>
<dbReference type="InterPro" id="IPR001584">
    <property type="entry name" value="Integrase_cat-core"/>
</dbReference>